<sequence length="373" mass="42837">MANRWKKHNVGASLLLGLCSSRTDGFLFPPATLPSTSTQLWGQDIMEQDRELYLDKLQKSRSADDFQMEQWYREQGILGTSRVSLCSSNESVGGRGLFWVGKNEAEAGDMIAYIPSKYVIAPSNALQVYPDLAASIEMNESKSKNDIPWQSKLTTFIGRCLDEASKDEDRSEDANDLTLRWKEWISSWSGGGPSAARPSNEYSQEELKYLADSVGCSLDAVREAIDSRHVCFKRDWELVKDFYKFDEEHFGYFYSIIVSRVAKLGSDWQDEGGIIPLHDMTNHPPYYCDPNIELFCIGNIRHMIGDENFTIMFQDLLDDANDEMKLRDDDILLVASRNIEPGEELWLKYKDRGDMEERDKLWLMLQYGFPFHM</sequence>
<proteinExistence type="predicted"/>
<evidence type="ECO:0000313" key="3">
    <source>
        <dbReference type="EMBL" id="CAE0455198.1"/>
    </source>
</evidence>
<dbReference type="PANTHER" id="PTHR13271">
    <property type="entry name" value="UNCHARACTERIZED PUTATIVE METHYLTRANSFERASE"/>
    <property type="match status" value="1"/>
</dbReference>
<evidence type="ECO:0000259" key="2">
    <source>
        <dbReference type="PROSITE" id="PS50280"/>
    </source>
</evidence>
<dbReference type="InterPro" id="IPR001214">
    <property type="entry name" value="SET_dom"/>
</dbReference>
<dbReference type="InterPro" id="IPR050600">
    <property type="entry name" value="SETD3_SETD6_MTase"/>
</dbReference>
<evidence type="ECO:0000256" key="1">
    <source>
        <dbReference type="SAM" id="SignalP"/>
    </source>
</evidence>
<dbReference type="InterPro" id="IPR046341">
    <property type="entry name" value="SET_dom_sf"/>
</dbReference>
<feature type="domain" description="SET" evidence="2">
    <location>
        <begin position="81"/>
        <end position="350"/>
    </location>
</feature>
<accession>A0A7S3PTX5</accession>
<gene>
    <name evidence="3" type="ORF">CDEB00056_LOCUS39</name>
</gene>
<dbReference type="EMBL" id="HBIO01000056">
    <property type="protein sequence ID" value="CAE0455198.1"/>
    <property type="molecule type" value="Transcribed_RNA"/>
</dbReference>
<dbReference type="Gene3D" id="3.90.1410.10">
    <property type="entry name" value="set domain protein methyltransferase, domain 1"/>
    <property type="match status" value="1"/>
</dbReference>
<organism evidence="3">
    <name type="scientific">Chaetoceros debilis</name>
    <dbReference type="NCBI Taxonomy" id="122233"/>
    <lineage>
        <taxon>Eukaryota</taxon>
        <taxon>Sar</taxon>
        <taxon>Stramenopiles</taxon>
        <taxon>Ochrophyta</taxon>
        <taxon>Bacillariophyta</taxon>
        <taxon>Coscinodiscophyceae</taxon>
        <taxon>Chaetocerotophycidae</taxon>
        <taxon>Chaetocerotales</taxon>
        <taxon>Chaetocerotaceae</taxon>
        <taxon>Chaetoceros</taxon>
    </lineage>
</organism>
<dbReference type="AlphaFoldDB" id="A0A7S3PTX5"/>
<dbReference type="CDD" id="cd10527">
    <property type="entry name" value="SET_LSMT"/>
    <property type="match status" value="1"/>
</dbReference>
<dbReference type="SUPFAM" id="SSF82199">
    <property type="entry name" value="SET domain"/>
    <property type="match status" value="1"/>
</dbReference>
<feature type="chain" id="PRO_5031245084" description="SET domain-containing protein" evidence="1">
    <location>
        <begin position="26"/>
        <end position="373"/>
    </location>
</feature>
<feature type="signal peptide" evidence="1">
    <location>
        <begin position="1"/>
        <end position="25"/>
    </location>
</feature>
<name>A0A7S3PTX5_9STRA</name>
<protein>
    <recommendedName>
        <fullName evidence="2">SET domain-containing protein</fullName>
    </recommendedName>
</protein>
<dbReference type="PROSITE" id="PS50280">
    <property type="entry name" value="SET"/>
    <property type="match status" value="1"/>
</dbReference>
<dbReference type="GO" id="GO:0016279">
    <property type="term" value="F:protein-lysine N-methyltransferase activity"/>
    <property type="evidence" value="ECO:0007669"/>
    <property type="project" value="TreeGrafter"/>
</dbReference>
<keyword evidence="1" id="KW-0732">Signal</keyword>
<reference evidence="3" key="1">
    <citation type="submission" date="2021-01" db="EMBL/GenBank/DDBJ databases">
        <authorList>
            <person name="Corre E."/>
            <person name="Pelletier E."/>
            <person name="Niang G."/>
            <person name="Scheremetjew M."/>
            <person name="Finn R."/>
            <person name="Kale V."/>
            <person name="Holt S."/>
            <person name="Cochrane G."/>
            <person name="Meng A."/>
            <person name="Brown T."/>
            <person name="Cohen L."/>
        </authorList>
    </citation>
    <scope>NUCLEOTIDE SEQUENCE</scope>
    <source>
        <strain evidence="3">MM31A-1</strain>
    </source>
</reference>